<dbReference type="InterPro" id="IPR054478">
    <property type="entry name" value="LTN1_UBC"/>
</dbReference>
<evidence type="ECO:0000256" key="12">
    <source>
        <dbReference type="ARBA" id="ARBA00022786"/>
    </source>
</evidence>
<evidence type="ECO:0000256" key="13">
    <source>
        <dbReference type="ARBA" id="ARBA00022833"/>
    </source>
</evidence>
<name>A0A370TFU9_9HELO</name>
<keyword evidence="9 16" id="KW-0479">Metal-binding</keyword>
<accession>A0A370TFU9</accession>
<dbReference type="EC" id="2.3.2.27" evidence="5 16"/>
<evidence type="ECO:0000256" key="3">
    <source>
        <dbReference type="ARBA" id="ARBA00004906"/>
    </source>
</evidence>
<dbReference type="PANTHER" id="PTHR12389:SF0">
    <property type="entry name" value="E3 UBIQUITIN-PROTEIN LIGASE LISTERIN"/>
    <property type="match status" value="1"/>
</dbReference>
<dbReference type="Pfam" id="PF13639">
    <property type="entry name" value="zf-RING_2"/>
    <property type="match status" value="1"/>
</dbReference>
<dbReference type="GeneID" id="43600997"/>
<dbReference type="Pfam" id="PF23009">
    <property type="entry name" value="UBC_like"/>
    <property type="match status" value="1"/>
</dbReference>
<dbReference type="Pfam" id="PF22999">
    <property type="entry name" value="LTN1_E3_ligase_6th"/>
    <property type="match status" value="1"/>
</dbReference>
<dbReference type="GO" id="GO:0016567">
    <property type="term" value="P:protein ubiquitination"/>
    <property type="evidence" value="ECO:0007669"/>
    <property type="project" value="UniProtKB-UniPathway"/>
</dbReference>
<keyword evidence="10" id="KW-0677">Repeat</keyword>
<evidence type="ECO:0000256" key="15">
    <source>
        <dbReference type="PROSITE-ProRule" id="PRU00175"/>
    </source>
</evidence>
<gene>
    <name evidence="18" type="ORF">BP5553_08148</name>
</gene>
<dbReference type="GO" id="GO:1990116">
    <property type="term" value="P:ribosome-associated ubiquitin-dependent protein catabolic process"/>
    <property type="evidence" value="ECO:0007669"/>
    <property type="project" value="UniProtKB-UniRule"/>
</dbReference>
<dbReference type="SMART" id="SM00184">
    <property type="entry name" value="RING"/>
    <property type="match status" value="1"/>
</dbReference>
<dbReference type="SUPFAM" id="SSF48371">
    <property type="entry name" value="ARM repeat"/>
    <property type="match status" value="1"/>
</dbReference>
<evidence type="ECO:0000256" key="16">
    <source>
        <dbReference type="RuleBase" id="RU367090"/>
    </source>
</evidence>
<keyword evidence="8 16" id="KW-0808">Transferase</keyword>
<dbReference type="Pfam" id="PF22958">
    <property type="entry name" value="Ltn1_1st"/>
    <property type="match status" value="1"/>
</dbReference>
<sequence length="1653" mass="183770">MSKRQFKTQASSSRAAAAKTFGGFGSISTGSRSILSYVTELPDLSTITDPNIVVAFKSLSKTDATTKAKALETLQDYVSRHPHSEGGGTEDSILEAWVRFYPRLSINNNRRVREQSHTLQFMLLKSARKRMEKRIPETVGSWLAGCYDRDGFVARAAQNGIASFLDTDDKVTAFWTRCQSQILDYAQEAINESAETLSDERNTSKDDSEALYLRVIGSGISLVTKLLSKLKKDDIVKYQDKYEDFLRTKKLWALAASGDPFIRKILDNFLIVCLEKQTDMVQTSLDRISHGFIAKGLRASQATSSLQLLQALKCLTSRFPEVWTSHYKDKDGGSSFRRLRGFVQKGSQGGPAGYWVSLQELLSILPAGVLPSDKDAVLDFLGAFKGAIEGREEPAQHAEQAWLSYFTTFRLLVAQIPDAAAQAELFREAIYPIFERYLQGEKSRSLVTSPALAKSYYIWASTKSLKPQDSLSFYLQKLANGFIARALTSNHIQPVGSEAHKQGQRKVIGEGHRWFSLVAEILKTNDPEDSAQLIWLPSRGIVSSALSTIIAEDARPYWAAAIVEIAMRLTPVVVKDSPKIMDSIRALIEDYLPQRDIILSPSSRHLVSILYVFRSISGQEPVFEKAWMSITNSLISAPSDPSSLRVFTTLLANDDASKLSQASPGLQKVLVDANLRALEGEPEARSLFETAITFNCYTESSAATILEQVLHCFDSKNQGPGTNLDKLNHAFNTLEFVSRHKPNLLNQDKSSHMLLITMLLEITEISDTSLASRASALKSVIERGSKTPGQIEPDSALDLIRWNLELEPNSPRILLIETLVQQAKSCREGEKSAPAAAFFPNAKKWTEALEPILGLTPNPALGVMRPWAGAVFVGADQAAANSSAASMKTKSFAIALRMALYTSKFTDDMDMILGLPKETLVEILLSLVLTAEVLNDQLDSIAPGEFPEWATEDDDEMDELRDLTSNTRLAVMVNSAKGWQRSNISQDTNVASSSIVQALIDKLLKTAIAGPGQYYGARALGHLIASLVDAHGWDPVSGDSWLSDLGILSPSTINILGATAVLTGLESNLKPSRLINTFCNRLISDVAGASATSEKTLGLLVLLNATLAVYSGDELPVAKNRLIFATKQILSWTPTLAKTDYRIASEACRALQVLLPAMIDVYGTYWETTLEFCISIWNSAQDGELSDESLPMTGMSLKLYSILRKLEDPNDDLIEALAEHNKEISKSLVDLLKLRRPMEHQPLDFVDTLLLRQLRDVPLDHVEDLSEFYPLIATDSRNLQSAAYDVLHRALPAAQQQISVDVLLENQTARLPDELLSLLLDPPSIPDFSDEMLEEFPTSIRGYLLSWHLVFDSYSNASFRVRNDYSEVLKSENYIGPLLGFLFDILGHSAGKPVDLDRQHIESPAILTYDMWAAIDSESPKRDVWWLLINLYYLSLQYTPNLVKNWWLDCKSKQTSIAVSKWTEKFFSPLLIREAKDEVSKWADEQDTASEDEKDLIIKVSKNTPTIQAGYEVDEMMMQIIISLPDNYPLQGVEVRGENRVAVKEKMWNSWLRTTQGVMTFNNGSIVDGLTVFRRNVVAALKGQTECAICYSIISSDKRMPDKRCQTCKNLFHSGCLYKWFQSSNQSTCPLCRNPFNYGSDTARRTRDPAGQA</sequence>
<dbReference type="InterPro" id="IPR039804">
    <property type="entry name" value="RING-CH-C4HC3_LTN1"/>
</dbReference>
<dbReference type="FunFam" id="3.30.40.10:FF:000038">
    <property type="entry name" value="E3 ubiquitin-protein ligase listerin"/>
    <property type="match status" value="1"/>
</dbReference>
<dbReference type="GO" id="GO:0008270">
    <property type="term" value="F:zinc ion binding"/>
    <property type="evidence" value="ECO:0007669"/>
    <property type="project" value="UniProtKB-KW"/>
</dbReference>
<dbReference type="Proteomes" id="UP000254866">
    <property type="component" value="Unassembled WGS sequence"/>
</dbReference>
<comment type="function">
    <text evidence="14">E3 ubiquitin-protein ligase component of the ribosome quality control complex (RQC), a ribosome-associated complex that mediates ubiquitination and extraction of incompletely synthesized nascent chains for proteasomal degradation. Mediates ubiquitination of proteins derived from mRNAs lacking stop codons (non-stop proteins) and other translation arrest products induced by poly-lysine sequences and tandem rare codons. Ubiquitination leads to CDC48 recruitment for extraction and degradation of the incomplete translation product. May indirectly play a role in chromatin function and transcription.</text>
</comment>
<comment type="subunit">
    <text evidence="16">Component of the ribosome quality control complex (RQC).</text>
</comment>
<dbReference type="UniPathway" id="UPA00143"/>
<protein>
    <recommendedName>
        <fullName evidence="6 16">E3 ubiquitin-protein ligase listerin</fullName>
        <ecNumber evidence="5 16">2.3.2.27</ecNumber>
    </recommendedName>
    <alternativeName>
        <fullName evidence="16">RING-type E3 ubiquitin transferase listerin</fullName>
    </alternativeName>
</protein>
<evidence type="ECO:0000256" key="7">
    <source>
        <dbReference type="ARBA" id="ARBA00022490"/>
    </source>
</evidence>
<dbReference type="InterPro" id="IPR001841">
    <property type="entry name" value="Znf_RING"/>
</dbReference>
<dbReference type="InterPro" id="IPR016024">
    <property type="entry name" value="ARM-type_fold"/>
</dbReference>
<keyword evidence="12 16" id="KW-0833">Ubl conjugation pathway</keyword>
<dbReference type="PROSITE" id="PS50089">
    <property type="entry name" value="ZF_RING_2"/>
    <property type="match status" value="1"/>
</dbReference>
<dbReference type="PANTHER" id="PTHR12389">
    <property type="entry name" value="ZINC FINGER PROTEIN 294"/>
    <property type="match status" value="1"/>
</dbReference>
<dbReference type="SMART" id="SM01197">
    <property type="entry name" value="FANCL_C"/>
    <property type="match status" value="1"/>
</dbReference>
<keyword evidence="13 16" id="KW-0862">Zinc</keyword>
<dbReference type="GO" id="GO:0061630">
    <property type="term" value="F:ubiquitin protein ligase activity"/>
    <property type="evidence" value="ECO:0007669"/>
    <property type="project" value="UniProtKB-UniRule"/>
</dbReference>
<dbReference type="GO" id="GO:0005829">
    <property type="term" value="C:cytosol"/>
    <property type="evidence" value="ECO:0007669"/>
    <property type="project" value="UniProtKB-SubCell"/>
</dbReference>
<evidence type="ECO:0000256" key="11">
    <source>
        <dbReference type="ARBA" id="ARBA00022771"/>
    </source>
</evidence>
<dbReference type="InterPro" id="IPR054476">
    <property type="entry name" value="Ltn1_N"/>
</dbReference>
<dbReference type="Gene3D" id="3.30.40.10">
    <property type="entry name" value="Zinc/RING finger domain, C3HC4 (zinc finger)"/>
    <property type="match status" value="1"/>
</dbReference>
<keyword evidence="19" id="KW-1185">Reference proteome</keyword>
<reference evidence="18 19" key="1">
    <citation type="journal article" date="2018" name="IMA Fungus">
        <title>IMA Genome-F 9: Draft genome sequence of Annulohypoxylon stygium, Aspergillus mulundensis, Berkeleyomyces basicola (syn. Thielaviopsis basicola), Ceratocystis smalleyi, two Cercospora beticola strains, Coleophoma cylindrospora, Fusarium fracticaudum, Phialophora cf. hyalina, and Morchella septimelata.</title>
        <authorList>
            <person name="Wingfield B.D."/>
            <person name="Bills G.F."/>
            <person name="Dong Y."/>
            <person name="Huang W."/>
            <person name="Nel W.J."/>
            <person name="Swalarsk-Parry B.S."/>
            <person name="Vaghefi N."/>
            <person name="Wilken P.M."/>
            <person name="An Z."/>
            <person name="de Beer Z.W."/>
            <person name="De Vos L."/>
            <person name="Chen L."/>
            <person name="Duong T.A."/>
            <person name="Gao Y."/>
            <person name="Hammerbacher A."/>
            <person name="Kikkert J.R."/>
            <person name="Li Y."/>
            <person name="Li H."/>
            <person name="Li K."/>
            <person name="Li Q."/>
            <person name="Liu X."/>
            <person name="Ma X."/>
            <person name="Naidoo K."/>
            <person name="Pethybridge S.J."/>
            <person name="Sun J."/>
            <person name="Steenkamp E.T."/>
            <person name="van der Nest M.A."/>
            <person name="van Wyk S."/>
            <person name="Wingfield M.J."/>
            <person name="Xiong C."/>
            <person name="Yue Q."/>
            <person name="Zhang X."/>
        </authorList>
    </citation>
    <scope>NUCLEOTIDE SEQUENCE [LARGE SCALE GENOMIC DNA]</scope>
    <source>
        <strain evidence="18 19">BP 5553</strain>
    </source>
</reference>
<dbReference type="EMBL" id="NPIC01000008">
    <property type="protein sequence ID" value="RDL33780.1"/>
    <property type="molecule type" value="Genomic_DNA"/>
</dbReference>
<evidence type="ECO:0000259" key="17">
    <source>
        <dbReference type="PROSITE" id="PS50089"/>
    </source>
</evidence>
<dbReference type="InterPro" id="IPR013083">
    <property type="entry name" value="Znf_RING/FYVE/PHD"/>
</dbReference>
<dbReference type="STRING" id="2656787.A0A370TFU9"/>
<dbReference type="GO" id="GO:0043023">
    <property type="term" value="F:ribosomal large subunit binding"/>
    <property type="evidence" value="ECO:0007669"/>
    <property type="project" value="TreeGrafter"/>
</dbReference>
<comment type="pathway">
    <text evidence="3 16">Protein modification; protein ubiquitination.</text>
</comment>
<comment type="catalytic activity">
    <reaction evidence="1 16">
        <text>S-ubiquitinyl-[E2 ubiquitin-conjugating enzyme]-L-cysteine + [acceptor protein]-L-lysine = [E2 ubiquitin-conjugating enzyme]-L-cysteine + N(6)-ubiquitinyl-[acceptor protein]-L-lysine.</text>
        <dbReference type="EC" id="2.3.2.27"/>
    </reaction>
</comment>
<evidence type="ECO:0000256" key="10">
    <source>
        <dbReference type="ARBA" id="ARBA00022737"/>
    </source>
</evidence>
<comment type="function">
    <text evidence="16">E3 ubiquitin-protein ligase. Component of the ribosome quality control complex (RQC), a ribosome-associated complex that mediates ubiquitination and extraction of incompletely synthesized nascent chains for proteasomal degradation.</text>
</comment>
<dbReference type="InterPro" id="IPR054477">
    <property type="entry name" value="LTN1_E3_ligase_6th"/>
</dbReference>
<evidence type="ECO:0000256" key="2">
    <source>
        <dbReference type="ARBA" id="ARBA00004514"/>
    </source>
</evidence>
<evidence type="ECO:0000256" key="14">
    <source>
        <dbReference type="ARBA" id="ARBA00055150"/>
    </source>
</evidence>
<dbReference type="InterPro" id="IPR057030">
    <property type="entry name" value="TPR_Rkr-1"/>
</dbReference>
<dbReference type="SUPFAM" id="SSF57850">
    <property type="entry name" value="RING/U-box"/>
    <property type="match status" value="1"/>
</dbReference>
<dbReference type="GO" id="GO:1990112">
    <property type="term" value="C:RQC complex"/>
    <property type="evidence" value="ECO:0007669"/>
    <property type="project" value="UniProtKB-UniRule"/>
</dbReference>
<evidence type="ECO:0000256" key="4">
    <source>
        <dbReference type="ARBA" id="ARBA00007997"/>
    </source>
</evidence>
<dbReference type="GO" id="GO:0072344">
    <property type="term" value="P:rescue of stalled ribosome"/>
    <property type="evidence" value="ECO:0007669"/>
    <property type="project" value="UniProtKB-UniRule"/>
</dbReference>
<evidence type="ECO:0000313" key="18">
    <source>
        <dbReference type="EMBL" id="RDL33780.1"/>
    </source>
</evidence>
<keyword evidence="11 15" id="KW-0863">Zinc-finger</keyword>
<evidence type="ECO:0000256" key="5">
    <source>
        <dbReference type="ARBA" id="ARBA00012483"/>
    </source>
</evidence>
<dbReference type="OrthoDB" id="6108at2759"/>
<comment type="subcellular location">
    <subcellularLocation>
        <location evidence="2">Cytoplasm</location>
        <location evidence="2">Cytosol</location>
    </subcellularLocation>
</comment>
<dbReference type="CDD" id="cd16491">
    <property type="entry name" value="RING-CH-C4HC3_LTN1"/>
    <property type="match status" value="1"/>
</dbReference>
<feature type="domain" description="RING-type" evidence="17">
    <location>
        <begin position="1587"/>
        <end position="1633"/>
    </location>
</feature>
<organism evidence="18 19">
    <name type="scientific">Venustampulla echinocandica</name>
    <dbReference type="NCBI Taxonomy" id="2656787"/>
    <lineage>
        <taxon>Eukaryota</taxon>
        <taxon>Fungi</taxon>
        <taxon>Dikarya</taxon>
        <taxon>Ascomycota</taxon>
        <taxon>Pezizomycotina</taxon>
        <taxon>Leotiomycetes</taxon>
        <taxon>Helotiales</taxon>
        <taxon>Pleuroascaceae</taxon>
        <taxon>Venustampulla</taxon>
    </lineage>
</organism>
<comment type="caution">
    <text evidence="18">The sequence shown here is derived from an EMBL/GenBank/DDBJ whole genome shotgun (WGS) entry which is preliminary data.</text>
</comment>
<evidence type="ECO:0000256" key="1">
    <source>
        <dbReference type="ARBA" id="ARBA00000900"/>
    </source>
</evidence>
<evidence type="ECO:0000256" key="9">
    <source>
        <dbReference type="ARBA" id="ARBA00022723"/>
    </source>
</evidence>
<dbReference type="InterPro" id="IPR039795">
    <property type="entry name" value="LTN1/Rkr1"/>
</dbReference>
<evidence type="ECO:0000256" key="6">
    <source>
        <dbReference type="ARBA" id="ARBA00017157"/>
    </source>
</evidence>
<dbReference type="RefSeq" id="XP_031867062.1">
    <property type="nucleotide sequence ID" value="XM_032016771.1"/>
</dbReference>
<evidence type="ECO:0000256" key="8">
    <source>
        <dbReference type="ARBA" id="ARBA00022679"/>
    </source>
</evidence>
<proteinExistence type="inferred from homology"/>
<comment type="similarity">
    <text evidence="4 16">Belongs to the LTN1 family.</text>
</comment>
<evidence type="ECO:0000313" key="19">
    <source>
        <dbReference type="Proteomes" id="UP000254866"/>
    </source>
</evidence>
<keyword evidence="7" id="KW-0963">Cytoplasm</keyword>
<dbReference type="Pfam" id="PF23280">
    <property type="entry name" value="TPR_26"/>
    <property type="match status" value="1"/>
</dbReference>